<accession>A0A4Y2KUW9</accession>
<keyword evidence="3" id="KW-1185">Reference proteome</keyword>
<sequence>LHSSHWGLRKEFDSHAKTPQKKLYGRSSISR</sequence>
<proteinExistence type="predicted"/>
<evidence type="ECO:0000313" key="3">
    <source>
        <dbReference type="Proteomes" id="UP000499080"/>
    </source>
</evidence>
<evidence type="ECO:0000256" key="1">
    <source>
        <dbReference type="SAM" id="MobiDB-lite"/>
    </source>
</evidence>
<organism evidence="2 3">
    <name type="scientific">Araneus ventricosus</name>
    <name type="common">Orbweaver spider</name>
    <name type="synonym">Epeira ventricosa</name>
    <dbReference type="NCBI Taxonomy" id="182803"/>
    <lineage>
        <taxon>Eukaryota</taxon>
        <taxon>Metazoa</taxon>
        <taxon>Ecdysozoa</taxon>
        <taxon>Arthropoda</taxon>
        <taxon>Chelicerata</taxon>
        <taxon>Arachnida</taxon>
        <taxon>Araneae</taxon>
        <taxon>Araneomorphae</taxon>
        <taxon>Entelegynae</taxon>
        <taxon>Araneoidea</taxon>
        <taxon>Araneidae</taxon>
        <taxon>Araneus</taxon>
    </lineage>
</organism>
<comment type="caution">
    <text evidence="2">The sequence shown here is derived from an EMBL/GenBank/DDBJ whole genome shotgun (WGS) entry which is preliminary data.</text>
</comment>
<name>A0A4Y2KUW9_ARAVE</name>
<dbReference type="Proteomes" id="UP000499080">
    <property type="component" value="Unassembled WGS sequence"/>
</dbReference>
<evidence type="ECO:0000313" key="2">
    <source>
        <dbReference type="EMBL" id="GBN06088.1"/>
    </source>
</evidence>
<gene>
    <name evidence="2" type="ORF">AVEN_158386-2_1</name>
</gene>
<reference evidence="2 3" key="1">
    <citation type="journal article" date="2019" name="Sci. Rep.">
        <title>Orb-weaving spider Araneus ventricosus genome elucidates the spidroin gene catalogue.</title>
        <authorList>
            <person name="Kono N."/>
            <person name="Nakamura H."/>
            <person name="Ohtoshi R."/>
            <person name="Moran D.A.P."/>
            <person name="Shinohara A."/>
            <person name="Yoshida Y."/>
            <person name="Fujiwara M."/>
            <person name="Mori M."/>
            <person name="Tomita M."/>
            <person name="Arakawa K."/>
        </authorList>
    </citation>
    <scope>NUCLEOTIDE SEQUENCE [LARGE SCALE GENOMIC DNA]</scope>
</reference>
<feature type="non-terminal residue" evidence="2">
    <location>
        <position position="1"/>
    </location>
</feature>
<dbReference type="AlphaFoldDB" id="A0A4Y2KUW9"/>
<feature type="region of interest" description="Disordered" evidence="1">
    <location>
        <begin position="1"/>
        <end position="31"/>
    </location>
</feature>
<dbReference type="EMBL" id="BGPR01005029">
    <property type="protein sequence ID" value="GBN06088.1"/>
    <property type="molecule type" value="Genomic_DNA"/>
</dbReference>
<protein>
    <submittedName>
        <fullName evidence="2">Uncharacterized protein</fullName>
    </submittedName>
</protein>